<evidence type="ECO:0000259" key="3">
    <source>
        <dbReference type="Pfam" id="PF00149"/>
    </source>
</evidence>
<dbReference type="InterPro" id="IPR051158">
    <property type="entry name" value="Metallophosphoesterase_sf"/>
</dbReference>
<dbReference type="Pfam" id="PF00149">
    <property type="entry name" value="Metallophos"/>
    <property type="match status" value="1"/>
</dbReference>
<dbReference type="PANTHER" id="PTHR31302:SF31">
    <property type="entry name" value="PHOSPHODIESTERASE YAEI"/>
    <property type="match status" value="1"/>
</dbReference>
<evidence type="ECO:0000256" key="2">
    <source>
        <dbReference type="ARBA" id="ARBA00022801"/>
    </source>
</evidence>
<keyword evidence="2" id="KW-0378">Hydrolase</keyword>
<dbReference type="Gene3D" id="3.60.21.10">
    <property type="match status" value="1"/>
</dbReference>
<evidence type="ECO:0000256" key="1">
    <source>
        <dbReference type="ARBA" id="ARBA00022723"/>
    </source>
</evidence>
<sequence>MLVYVFAVLLFFLLMFIEAGRLKPEYLKIDDSRLGLRVALLSDIHIRLLRVSPKRLKSVIRSAHPDLLIIAGDLMDKPSHLDRFLEWLKSLELDIPVYLILGNHDYKCFFKDPTARERLLFNLRNLGVHVLINQCAVFEKDGISVAISGLDDFRHGSRDYDAAFSCRETADFRLTVSHNPEAALYISEEKTDLMLCGHFHGGQIWMPFHLEYRILRKETTCRMGHRKGFCTINNIRVYISRGLGNVLIPFRLGSRPEITFIDI</sequence>
<dbReference type="EMBL" id="FQZP01000004">
    <property type="protein sequence ID" value="SHI55679.1"/>
    <property type="molecule type" value="Genomic_DNA"/>
</dbReference>
<reference evidence="4 5" key="1">
    <citation type="submission" date="2016-11" db="EMBL/GenBank/DDBJ databases">
        <authorList>
            <person name="Varghese N."/>
            <person name="Submissions S."/>
        </authorList>
    </citation>
    <scope>NUCLEOTIDE SEQUENCE [LARGE SCALE GENOMIC DNA]</scope>
    <source>
        <strain evidence="4 5">DSM 19027</strain>
    </source>
</reference>
<dbReference type="GO" id="GO:0016020">
    <property type="term" value="C:membrane"/>
    <property type="evidence" value="ECO:0007669"/>
    <property type="project" value="GOC"/>
</dbReference>
<dbReference type="InterPro" id="IPR029052">
    <property type="entry name" value="Metallo-depent_PP-like"/>
</dbReference>
<dbReference type="InterPro" id="IPR004843">
    <property type="entry name" value="Calcineurin-like_PHP"/>
</dbReference>
<dbReference type="RefSeq" id="WP_149677711.1">
    <property type="nucleotide sequence ID" value="NZ_FQZP01000004.1"/>
</dbReference>
<dbReference type="GO" id="GO:0009245">
    <property type="term" value="P:lipid A biosynthetic process"/>
    <property type="evidence" value="ECO:0007669"/>
    <property type="project" value="TreeGrafter"/>
</dbReference>
<feature type="domain" description="Calcineurin-like phosphoesterase" evidence="3">
    <location>
        <begin position="36"/>
        <end position="201"/>
    </location>
</feature>
<name>A0A1M6C3V9_9FIRM</name>
<organism evidence="4 5">
    <name type="scientific">Thermoclostridium caenicola</name>
    <dbReference type="NCBI Taxonomy" id="659425"/>
    <lineage>
        <taxon>Bacteria</taxon>
        <taxon>Bacillati</taxon>
        <taxon>Bacillota</taxon>
        <taxon>Clostridia</taxon>
        <taxon>Eubacteriales</taxon>
        <taxon>Oscillospiraceae</taxon>
        <taxon>Thermoclostridium</taxon>
    </lineage>
</organism>
<gene>
    <name evidence="4" type="ORF">SAMN05444373_100438</name>
</gene>
<protein>
    <recommendedName>
        <fullName evidence="3">Calcineurin-like phosphoesterase domain-containing protein</fullName>
    </recommendedName>
</protein>
<dbReference type="PANTHER" id="PTHR31302">
    <property type="entry name" value="TRANSMEMBRANE PROTEIN WITH METALLOPHOSPHOESTERASE DOMAIN-RELATED"/>
    <property type="match status" value="1"/>
</dbReference>
<evidence type="ECO:0000313" key="4">
    <source>
        <dbReference type="EMBL" id="SHI55679.1"/>
    </source>
</evidence>
<keyword evidence="1" id="KW-0479">Metal-binding</keyword>
<dbReference type="AlphaFoldDB" id="A0A1M6C3V9"/>
<evidence type="ECO:0000313" key="5">
    <source>
        <dbReference type="Proteomes" id="UP000324781"/>
    </source>
</evidence>
<keyword evidence="5" id="KW-1185">Reference proteome</keyword>
<dbReference type="SUPFAM" id="SSF56300">
    <property type="entry name" value="Metallo-dependent phosphatases"/>
    <property type="match status" value="1"/>
</dbReference>
<accession>A0A1M6C3V9</accession>
<dbReference type="GO" id="GO:0046872">
    <property type="term" value="F:metal ion binding"/>
    <property type="evidence" value="ECO:0007669"/>
    <property type="project" value="UniProtKB-KW"/>
</dbReference>
<proteinExistence type="predicted"/>
<dbReference type="Proteomes" id="UP000324781">
    <property type="component" value="Unassembled WGS sequence"/>
</dbReference>
<dbReference type="GO" id="GO:0008758">
    <property type="term" value="F:UDP-2,3-diacylglucosamine hydrolase activity"/>
    <property type="evidence" value="ECO:0007669"/>
    <property type="project" value="TreeGrafter"/>
</dbReference>
<dbReference type="OrthoDB" id="9780884at2"/>